<dbReference type="Pfam" id="PF00884">
    <property type="entry name" value="Sulfatase"/>
    <property type="match status" value="1"/>
</dbReference>
<feature type="domain" description="Sulfatase N-terminal" evidence="6">
    <location>
        <begin position="71"/>
        <end position="457"/>
    </location>
</feature>
<reference evidence="7 8" key="1">
    <citation type="submission" date="2023-09" db="EMBL/GenBank/DDBJ databases">
        <authorList>
            <person name="Rey-Velasco X."/>
        </authorList>
    </citation>
    <scope>NUCLEOTIDE SEQUENCE [LARGE SCALE GENOMIC DNA]</scope>
    <source>
        <strain evidence="7 8">F117</strain>
    </source>
</reference>
<dbReference type="PANTHER" id="PTHR42693">
    <property type="entry name" value="ARYLSULFATASE FAMILY MEMBER"/>
    <property type="match status" value="1"/>
</dbReference>
<dbReference type="PROSITE" id="PS00149">
    <property type="entry name" value="SULFATASE_2"/>
    <property type="match status" value="1"/>
</dbReference>
<dbReference type="InterPro" id="IPR024607">
    <property type="entry name" value="Sulfatase_CS"/>
</dbReference>
<protein>
    <submittedName>
        <fullName evidence="7">Arylsulfatase</fullName>
    </submittedName>
</protein>
<evidence type="ECO:0000259" key="6">
    <source>
        <dbReference type="Pfam" id="PF00884"/>
    </source>
</evidence>
<evidence type="ECO:0000256" key="3">
    <source>
        <dbReference type="ARBA" id="ARBA00022801"/>
    </source>
</evidence>
<dbReference type="Gene3D" id="3.30.1120.10">
    <property type="match status" value="1"/>
</dbReference>
<keyword evidence="5" id="KW-0472">Membrane</keyword>
<keyword evidence="5" id="KW-1133">Transmembrane helix</keyword>
<dbReference type="RefSeq" id="WP_311504230.1">
    <property type="nucleotide sequence ID" value="NZ_JAVRHK010000013.1"/>
</dbReference>
<sequence length="580" mass="64125">MEANKINDLKKVINSRDGQDGGNFRFKKERYTKLFRKIKSDMNKLFLFKILTGVTTLLLTFNNCLGQNKTPNIVIIYADDLGYGDVQSYNPERGKIPTPHIDRLAAEGMSFNDAHSSSAVCSPSRYTMLTGRYHWRSRLQNGVVGMYGDPLITPHRLTIAGLAKQNGYQTACIGKWHLGWNWPIPNDQMELFRPGKKDVTATEEHRNAWREVFSLPIPGGPTDVGFDEYFGTDIPNYPPFCFIENDRTVGIPSEFGAPRLFGWNQASIQGPARELWSLEDILPALAARSAAFIERESESSRPFLLYLPLTSPHTPLAVNDQWLGKSNLSLYADFVMETDAVVGRVLDALEKSGAEENTLVIFTSDNGCAPHVGDTTREEANGQSRLSTDHDHRSVSVMEAKGHYPSGPFRGYKSDVWEGGHRVPFIIKWPGNVQPGSHCAQLVHQADLIATIADILNVSLPANVGEDSFSLLPLMHGSNAPMRQNAISTSISGVPGLRRGNWKYIAGPGSGGWTPGESDLPVQLYNLAADPGETQNLASEESDLVKQMQNLLEKLIAEGRSTSGPTQENDVEVIRYPVKQ</sequence>
<evidence type="ECO:0000256" key="2">
    <source>
        <dbReference type="ARBA" id="ARBA00022723"/>
    </source>
</evidence>
<evidence type="ECO:0000256" key="1">
    <source>
        <dbReference type="ARBA" id="ARBA00008779"/>
    </source>
</evidence>
<evidence type="ECO:0000256" key="5">
    <source>
        <dbReference type="SAM" id="Phobius"/>
    </source>
</evidence>
<dbReference type="CDD" id="cd16143">
    <property type="entry name" value="ARS_like"/>
    <property type="match status" value="1"/>
</dbReference>
<dbReference type="InterPro" id="IPR050738">
    <property type="entry name" value="Sulfatase"/>
</dbReference>
<keyword evidence="3" id="KW-0378">Hydrolase</keyword>
<keyword evidence="4" id="KW-0106">Calcium</keyword>
<proteinExistence type="inferred from homology"/>
<dbReference type="PANTHER" id="PTHR42693:SF53">
    <property type="entry name" value="ENDO-4-O-SULFATASE"/>
    <property type="match status" value="1"/>
</dbReference>
<evidence type="ECO:0000256" key="4">
    <source>
        <dbReference type="ARBA" id="ARBA00022837"/>
    </source>
</evidence>
<dbReference type="Gene3D" id="3.40.720.10">
    <property type="entry name" value="Alkaline Phosphatase, subunit A"/>
    <property type="match status" value="1"/>
</dbReference>
<dbReference type="InterPro" id="IPR017850">
    <property type="entry name" value="Alkaline_phosphatase_core_sf"/>
</dbReference>
<keyword evidence="8" id="KW-1185">Reference proteome</keyword>
<dbReference type="Proteomes" id="UP001262582">
    <property type="component" value="Unassembled WGS sequence"/>
</dbReference>
<evidence type="ECO:0000313" key="8">
    <source>
        <dbReference type="Proteomes" id="UP001262582"/>
    </source>
</evidence>
<name>A0ABU3D8N9_9FLAO</name>
<comment type="caution">
    <text evidence="7">The sequence shown here is derived from an EMBL/GenBank/DDBJ whole genome shotgun (WGS) entry which is preliminary data.</text>
</comment>
<dbReference type="EMBL" id="JAVRHK010000013">
    <property type="protein sequence ID" value="MDT0677888.1"/>
    <property type="molecule type" value="Genomic_DNA"/>
</dbReference>
<gene>
    <name evidence="7" type="ORF">RM539_14975</name>
</gene>
<dbReference type="SUPFAM" id="SSF53649">
    <property type="entry name" value="Alkaline phosphatase-like"/>
    <property type="match status" value="1"/>
</dbReference>
<keyword evidence="2" id="KW-0479">Metal-binding</keyword>
<evidence type="ECO:0000313" key="7">
    <source>
        <dbReference type="EMBL" id="MDT0677888.1"/>
    </source>
</evidence>
<dbReference type="InterPro" id="IPR000917">
    <property type="entry name" value="Sulfatase_N"/>
</dbReference>
<keyword evidence="5" id="KW-0812">Transmembrane</keyword>
<accession>A0ABU3D8N9</accession>
<organism evidence="7 8">
    <name type="scientific">Autumnicola musiva</name>
    <dbReference type="NCBI Taxonomy" id="3075589"/>
    <lineage>
        <taxon>Bacteria</taxon>
        <taxon>Pseudomonadati</taxon>
        <taxon>Bacteroidota</taxon>
        <taxon>Flavobacteriia</taxon>
        <taxon>Flavobacteriales</taxon>
        <taxon>Flavobacteriaceae</taxon>
        <taxon>Autumnicola</taxon>
    </lineage>
</organism>
<dbReference type="PROSITE" id="PS00523">
    <property type="entry name" value="SULFATASE_1"/>
    <property type="match status" value="1"/>
</dbReference>
<comment type="similarity">
    <text evidence="1">Belongs to the sulfatase family.</text>
</comment>
<feature type="transmembrane region" description="Helical" evidence="5">
    <location>
        <begin position="45"/>
        <end position="61"/>
    </location>
</feature>